<keyword evidence="1" id="KW-1133">Transmembrane helix</keyword>
<evidence type="ECO:0000256" key="1">
    <source>
        <dbReference type="SAM" id="Phobius"/>
    </source>
</evidence>
<protein>
    <submittedName>
        <fullName evidence="2">cDNA sequence BC034902</fullName>
    </submittedName>
</protein>
<feature type="transmembrane region" description="Helical" evidence="1">
    <location>
        <begin position="25"/>
        <end position="42"/>
    </location>
</feature>
<sequence>MLVQLIIFFVDLILASAIVGTLYAVYLIVATGTFILAIFYIFKGEMGKNYDLNKDKGWVLESRNATEKTLGGNGKRVSSQMLGGRLSAFRPTKKESPF</sequence>
<accession>Q8K1Z3</accession>
<gene>
    <name evidence="3" type="primary">Paral1</name>
    <name evidence="2" type="synonym">BC034902</name>
</gene>
<dbReference type="OrthoDB" id="9836832at2759"/>
<dbReference type="MGI" id="MGI:2677839">
    <property type="gene designation" value="Paral1"/>
</dbReference>
<reference evidence="2" key="1">
    <citation type="journal article" date="2004" name="Genome Res.">
        <title>The status, quality, and expansion of the NIH full-length cDNA project: the Mammalian Gene Collection (MGC).</title>
        <authorList>
            <consortium name="The MGC Project Team"/>
            <person name="Gerhard D.S."/>
            <person name="Wagner L."/>
            <person name="Feingold E.A."/>
            <person name="Shenmen C.M."/>
            <person name="Grouse L.H."/>
            <person name="Schuler G."/>
            <person name="Klein S.L."/>
            <person name="Old S."/>
            <person name="Rasooly R."/>
            <person name="Good P."/>
            <person name="Guyer M."/>
            <person name="Peck A.M."/>
            <person name="Derge J.G."/>
            <person name="Lipman D."/>
            <person name="Collins F.S."/>
            <person name="Jang W."/>
            <person name="Sherry S."/>
            <person name="Feolo M."/>
            <person name="Misquitta L."/>
            <person name="Lee E."/>
            <person name="Rotmistrovsky K."/>
            <person name="Greenhut S.F."/>
            <person name="Schaefer C.F."/>
            <person name="Buetow K."/>
            <person name="Bonner T.I."/>
            <person name="Haussler D."/>
            <person name="Kent J."/>
            <person name="Kiekhaus M."/>
            <person name="Furey T."/>
            <person name="Brent M."/>
            <person name="Prange C."/>
            <person name="Schreiber K."/>
            <person name="Shapiro N."/>
            <person name="Bhat N.K."/>
            <person name="Hopkins R.F."/>
            <person name="Hsie F."/>
            <person name="Driscoll T."/>
            <person name="Soares M.B."/>
            <person name="Casavant T.L."/>
            <person name="Scheetz T.E."/>
            <person name="Brown-stein M.J."/>
            <person name="Usdin T.B."/>
            <person name="Toshiyuki S."/>
            <person name="Carninci P."/>
            <person name="Piao Y."/>
            <person name="Dudekula D.B."/>
            <person name="Ko M.S."/>
            <person name="Kawakami K."/>
            <person name="Suzuki Y."/>
            <person name="Sugano S."/>
            <person name="Gruber C.E."/>
            <person name="Smith M.R."/>
            <person name="Simmons B."/>
            <person name="Moore T."/>
            <person name="Waterman R."/>
            <person name="Johnson S.L."/>
            <person name="Ruan Y."/>
            <person name="Wei C.L."/>
            <person name="Mathavan S."/>
            <person name="Gunaratne P.H."/>
            <person name="Wu J."/>
            <person name="Garcia A.M."/>
            <person name="Hulyk S.W."/>
            <person name="Fuh E."/>
            <person name="Yuan Y."/>
            <person name="Sneed A."/>
            <person name="Kowis C."/>
            <person name="Hodgson A."/>
            <person name="Muzny D.M."/>
            <person name="McPherson J."/>
            <person name="Gibbs R.A."/>
            <person name="Fahey J."/>
            <person name="Helton E."/>
            <person name="Ketteman M."/>
            <person name="Madan A."/>
            <person name="Rodrigues S."/>
            <person name="Sanchez A."/>
            <person name="Whiting M."/>
            <person name="Madari A."/>
            <person name="Young A.C."/>
            <person name="Wetherby K.D."/>
            <person name="Granite S.J."/>
            <person name="Kwong P.N."/>
            <person name="Brinkley C.P."/>
            <person name="Pearson R.L."/>
            <person name="Bouffard G.G."/>
            <person name="Blakesly R.W."/>
            <person name="Green E.D."/>
            <person name="Dickson M.C."/>
            <person name="Rodriguez A.C."/>
            <person name="Grimwood J."/>
            <person name="Schmutz J."/>
            <person name="Myers R.M."/>
            <person name="Butterfield Y.S."/>
            <person name="Griffith M."/>
            <person name="Griffith O.L."/>
            <person name="Krzywinski M.I."/>
            <person name="Liao N."/>
            <person name="Morin R."/>
            <person name="Morrin R."/>
            <person name="Palmquist D."/>
            <person name="Petrescu A.S."/>
            <person name="Skalska U."/>
            <person name="Smailus D.E."/>
            <person name="Stott J.M."/>
            <person name="Schnerch A."/>
            <person name="Schein J.E."/>
            <person name="Jones S.J."/>
            <person name="Holt R.A."/>
            <person name="Baross A."/>
            <person name="Marra M.A."/>
            <person name="Clifton S."/>
            <person name="Makowski K.A."/>
            <person name="Bosak S."/>
            <person name="Malek J."/>
        </authorList>
    </citation>
    <scope>NUCLEOTIDE SEQUENCE [LARGE SCALE MRNA]</scope>
    <source>
        <strain evidence="2">C57BL/6J</strain>
        <tissue evidence="2">Mammary gland</tissue>
    </source>
</reference>
<dbReference type="AlphaFoldDB" id="Q8K1Z3"/>
<evidence type="ECO:0000313" key="2">
    <source>
        <dbReference type="EMBL" id="AAH34902.1"/>
    </source>
</evidence>
<dbReference type="EMBL" id="BC034902">
    <property type="protein sequence ID" value="AAH34902.1"/>
    <property type="molecule type" value="mRNA"/>
</dbReference>
<name>Q8K1Z3_MOUSE</name>
<proteinExistence type="evidence at transcript level"/>
<keyword evidence="1" id="KW-0472">Membrane</keyword>
<dbReference type="AGR" id="MGI:2677839"/>
<evidence type="ECO:0000313" key="3">
    <source>
        <dbReference type="MGI" id="MGI:2677839"/>
    </source>
</evidence>
<organism evidence="2">
    <name type="scientific">Mus musculus</name>
    <name type="common">Mouse</name>
    <dbReference type="NCBI Taxonomy" id="10090"/>
    <lineage>
        <taxon>Eukaryota</taxon>
        <taxon>Metazoa</taxon>
        <taxon>Chordata</taxon>
        <taxon>Craniata</taxon>
        <taxon>Vertebrata</taxon>
        <taxon>Euteleostomi</taxon>
        <taxon>Mammalia</taxon>
        <taxon>Eutheria</taxon>
        <taxon>Euarchontoglires</taxon>
        <taxon>Glires</taxon>
        <taxon>Rodentia</taxon>
        <taxon>Myomorpha</taxon>
        <taxon>Muroidea</taxon>
        <taxon>Muridae</taxon>
        <taxon>Murinae</taxon>
        <taxon>Mus</taxon>
        <taxon>Mus</taxon>
    </lineage>
</organism>
<keyword evidence="1" id="KW-0812">Transmembrane</keyword>